<keyword evidence="1" id="KW-0472">Membrane</keyword>
<gene>
    <name evidence="3" type="ORF">MACH26_40570</name>
</gene>
<dbReference type="KEGG" id="pmaw:MACH26_40570"/>
<dbReference type="Pfam" id="PF03413">
    <property type="entry name" value="PepSY"/>
    <property type="match status" value="1"/>
</dbReference>
<dbReference type="AlphaFoldDB" id="A0AA48KR68"/>
<feature type="domain" description="PepSY" evidence="2">
    <location>
        <begin position="76"/>
        <end position="139"/>
    </location>
</feature>
<keyword evidence="1" id="KW-1133">Transmembrane helix</keyword>
<evidence type="ECO:0000259" key="2">
    <source>
        <dbReference type="Pfam" id="PF03413"/>
    </source>
</evidence>
<accession>A0AA48KR68</accession>
<organism evidence="3 4">
    <name type="scientific">Planctobacterium marinum</name>
    <dbReference type="NCBI Taxonomy" id="1631968"/>
    <lineage>
        <taxon>Bacteria</taxon>
        <taxon>Pseudomonadati</taxon>
        <taxon>Pseudomonadota</taxon>
        <taxon>Gammaproteobacteria</taxon>
        <taxon>Alteromonadales</taxon>
        <taxon>Alteromonadaceae</taxon>
        <taxon>Planctobacterium</taxon>
    </lineage>
</organism>
<protein>
    <recommendedName>
        <fullName evidence="2">PepSY domain-containing protein</fullName>
    </recommendedName>
</protein>
<feature type="transmembrane region" description="Helical" evidence="1">
    <location>
        <begin position="170"/>
        <end position="192"/>
    </location>
</feature>
<reference evidence="3" key="1">
    <citation type="submission" date="2023-01" db="EMBL/GenBank/DDBJ databases">
        <title>Complete genome sequence of Planctobacterium marinum strain Dej080120_11.</title>
        <authorList>
            <person name="Ueki S."/>
            <person name="Maruyama F."/>
        </authorList>
    </citation>
    <scope>NUCLEOTIDE SEQUENCE</scope>
    <source>
        <strain evidence="3">Dej080120_11</strain>
    </source>
</reference>
<proteinExistence type="predicted"/>
<evidence type="ECO:0000313" key="3">
    <source>
        <dbReference type="EMBL" id="BDX08536.1"/>
    </source>
</evidence>
<dbReference type="Proteomes" id="UP001333710">
    <property type="component" value="Chromosome"/>
</dbReference>
<keyword evidence="4" id="KW-1185">Reference proteome</keyword>
<evidence type="ECO:0000256" key="1">
    <source>
        <dbReference type="SAM" id="Phobius"/>
    </source>
</evidence>
<name>A0AA48KR68_9ALTE</name>
<dbReference type="RefSeq" id="WP_338294602.1">
    <property type="nucleotide sequence ID" value="NZ_AP027272.1"/>
</dbReference>
<dbReference type="InterPro" id="IPR025711">
    <property type="entry name" value="PepSY"/>
</dbReference>
<evidence type="ECO:0000313" key="4">
    <source>
        <dbReference type="Proteomes" id="UP001333710"/>
    </source>
</evidence>
<keyword evidence="1" id="KW-0812">Transmembrane</keyword>
<sequence>MLSTERTWSLPPPSLKVSQPLTIGFADVLQQYPDAKQLSIKTLLGEPHLQFLKTDIQGNAKWHVINAITGKPRPWLTEEEITTIARTRFNGNAEIKYTYLLTQNAPSELAARHLPVWQVEFDDWQSSTFYIHPHTGDIVTKRHNGWRLFDVFWRLHILDIDGENVTNSTLTIMTFLALLMAFTGLLLTIHFVRVRFAKRLRR</sequence>
<dbReference type="EMBL" id="AP027272">
    <property type="protein sequence ID" value="BDX08536.1"/>
    <property type="molecule type" value="Genomic_DNA"/>
</dbReference>